<evidence type="ECO:0000313" key="2">
    <source>
        <dbReference type="EMBL" id="KAJ1523149.1"/>
    </source>
</evidence>
<keyword evidence="3" id="KW-1185">Reference proteome</keyword>
<organism evidence="2 3">
    <name type="scientific">Megalurothrips usitatus</name>
    <name type="common">bean blossom thrips</name>
    <dbReference type="NCBI Taxonomy" id="439358"/>
    <lineage>
        <taxon>Eukaryota</taxon>
        <taxon>Metazoa</taxon>
        <taxon>Ecdysozoa</taxon>
        <taxon>Arthropoda</taxon>
        <taxon>Hexapoda</taxon>
        <taxon>Insecta</taxon>
        <taxon>Pterygota</taxon>
        <taxon>Neoptera</taxon>
        <taxon>Paraneoptera</taxon>
        <taxon>Thysanoptera</taxon>
        <taxon>Terebrantia</taxon>
        <taxon>Thripoidea</taxon>
        <taxon>Thripidae</taxon>
        <taxon>Megalurothrips</taxon>
    </lineage>
</organism>
<feature type="region of interest" description="Disordered" evidence="1">
    <location>
        <begin position="184"/>
        <end position="209"/>
    </location>
</feature>
<evidence type="ECO:0000313" key="3">
    <source>
        <dbReference type="Proteomes" id="UP001075354"/>
    </source>
</evidence>
<feature type="compositionally biased region" description="Polar residues" evidence="1">
    <location>
        <begin position="34"/>
        <end position="43"/>
    </location>
</feature>
<dbReference type="AlphaFoldDB" id="A0AAV7XDZ6"/>
<reference evidence="2" key="1">
    <citation type="submission" date="2022-12" db="EMBL/GenBank/DDBJ databases">
        <title>Chromosome-level genome assembly of the bean flower thrips Megalurothrips usitatus.</title>
        <authorList>
            <person name="Ma L."/>
            <person name="Liu Q."/>
            <person name="Li H."/>
            <person name="Cai W."/>
        </authorList>
    </citation>
    <scope>NUCLEOTIDE SEQUENCE</scope>
    <source>
        <strain evidence="2">Cailab_2022a</strain>
    </source>
</reference>
<name>A0AAV7XDZ6_9NEOP</name>
<comment type="caution">
    <text evidence="2">The sequence shown here is derived from an EMBL/GenBank/DDBJ whole genome shotgun (WGS) entry which is preliminary data.</text>
</comment>
<accession>A0AAV7XDZ6</accession>
<dbReference type="Proteomes" id="UP001075354">
    <property type="component" value="Chromosome 10"/>
</dbReference>
<sequence length="209" mass="22361">MSSRAKVLGLGHRAVARRILPTAAAMRTPLREANQQAGVTQSVKPGEVRQLQATQERRPVRVSNETKQGRYYRRLSRARPAAENAMRISSVKDAPRERVPSPPLWSDVVQRHRAPTAWGLGGGEDVQPPAPAEDMTQDVHSVVVGCPSAGEDVQFAGPAEDMTQDVHSVVGGCSLAGEDVEFAGPAADMTQGVPSPLDDDRPPAGLLSY</sequence>
<protein>
    <submittedName>
        <fullName evidence="2">Uncharacterized protein</fullName>
    </submittedName>
</protein>
<dbReference type="EMBL" id="JAPTSV010000010">
    <property type="protein sequence ID" value="KAJ1523149.1"/>
    <property type="molecule type" value="Genomic_DNA"/>
</dbReference>
<feature type="region of interest" description="Disordered" evidence="1">
    <location>
        <begin position="34"/>
        <end position="66"/>
    </location>
</feature>
<proteinExistence type="predicted"/>
<evidence type="ECO:0000256" key="1">
    <source>
        <dbReference type="SAM" id="MobiDB-lite"/>
    </source>
</evidence>
<gene>
    <name evidence="2" type="ORF">ONE63_001042</name>
</gene>